<accession>A0A9E4KB85</accession>
<evidence type="ECO:0000259" key="5">
    <source>
        <dbReference type="PROSITE" id="PS51898"/>
    </source>
</evidence>
<dbReference type="CDD" id="cd00397">
    <property type="entry name" value="DNA_BRE_C"/>
    <property type="match status" value="1"/>
</dbReference>
<dbReference type="InterPro" id="IPR050090">
    <property type="entry name" value="Tyrosine_recombinase_XerCD"/>
</dbReference>
<dbReference type="InterPro" id="IPR002104">
    <property type="entry name" value="Integrase_catalytic"/>
</dbReference>
<dbReference type="GO" id="GO:0006310">
    <property type="term" value="P:DNA recombination"/>
    <property type="evidence" value="ECO:0007669"/>
    <property type="project" value="UniProtKB-KW"/>
</dbReference>
<name>A0A9E4KB85_9GAMM</name>
<dbReference type="Proteomes" id="UP000886667">
    <property type="component" value="Unassembled WGS sequence"/>
</dbReference>
<feature type="non-terminal residue" evidence="6">
    <location>
        <position position="1"/>
    </location>
</feature>
<keyword evidence="3" id="KW-0238">DNA-binding</keyword>
<dbReference type="PANTHER" id="PTHR30349">
    <property type="entry name" value="PHAGE INTEGRASE-RELATED"/>
    <property type="match status" value="1"/>
</dbReference>
<dbReference type="EMBL" id="JAEPCM010000317">
    <property type="protein sequence ID" value="MCG7946540.1"/>
    <property type="molecule type" value="Genomic_DNA"/>
</dbReference>
<proteinExistence type="inferred from homology"/>
<evidence type="ECO:0000313" key="6">
    <source>
        <dbReference type="EMBL" id="MCG7946540.1"/>
    </source>
</evidence>
<sequence>ALLRYRLNEAHYVRAGISRKRWQNIRSSLVSTLRVLKNTGYRVNYYLPLSHAWQQCYDCLDTKRQRNGLSSFIHYCNDHNIAPSSVDDKSVDDFIRYLETHTLRSKPRQVHRVTCRLWNEVSECYPAWPDQQLTVPSYKKPKKTIDWESFPLSFRNEVQRHLDWLGGKDLLADHQPPRICKSSTLSLRKKHIHLLASAAVHGGMAIEQIDSLRALVDQNTVKAAVNWYFEENQHQATVYQKDLVVTLYAIAMHWVHSKGDHLEWMKHLISRLRPKQGGLTDKNRTALRQFDEPAQIMRLLQLPEQLVIKADKLPSPKRQAVAVQIALAIELLLMAPMRINNLVSLELGKQVIMSHKQDGPVTITLCEHEVKNEFAQEYPLSEETSALLHHYLSVHRSHLLKHPDSTWLFPGEKGSYKQTRTMALQISRTISRELGLKITPHQFRHLAAKLQLDTHPGSYETVRRLLGHKSLKTTTHFYTGLETRQAVKHYDQLLNSIRNG</sequence>
<dbReference type="PROSITE" id="PS51898">
    <property type="entry name" value="TYR_RECOMBINASE"/>
    <property type="match status" value="1"/>
</dbReference>
<gene>
    <name evidence="6" type="ORF">JAZ07_09380</name>
</gene>
<dbReference type="Pfam" id="PF00589">
    <property type="entry name" value="Phage_integrase"/>
    <property type="match status" value="1"/>
</dbReference>
<dbReference type="GO" id="GO:0003677">
    <property type="term" value="F:DNA binding"/>
    <property type="evidence" value="ECO:0007669"/>
    <property type="project" value="UniProtKB-KW"/>
</dbReference>
<dbReference type="InterPro" id="IPR013762">
    <property type="entry name" value="Integrase-like_cat_sf"/>
</dbReference>
<reference evidence="6" key="1">
    <citation type="journal article" date="2021" name="Proc. Natl. Acad. Sci. U.S.A.">
        <title>Global biogeography of chemosynthetic symbionts reveals both localized and globally distributed symbiont groups. .</title>
        <authorList>
            <person name="Osvatic J.T."/>
            <person name="Wilkins L.G.E."/>
            <person name="Leibrecht L."/>
            <person name="Leray M."/>
            <person name="Zauner S."/>
            <person name="Polzin J."/>
            <person name="Camacho Y."/>
            <person name="Gros O."/>
            <person name="van Gils J.A."/>
            <person name="Eisen J.A."/>
            <person name="Petersen J.M."/>
            <person name="Yuen B."/>
        </authorList>
    </citation>
    <scope>NUCLEOTIDE SEQUENCE</scope>
    <source>
        <strain evidence="6">MAGclacostrist064TRANS</strain>
    </source>
</reference>
<evidence type="ECO:0000256" key="3">
    <source>
        <dbReference type="ARBA" id="ARBA00023125"/>
    </source>
</evidence>
<evidence type="ECO:0000313" key="7">
    <source>
        <dbReference type="Proteomes" id="UP000886667"/>
    </source>
</evidence>
<protein>
    <submittedName>
        <fullName evidence="6">Site-specific integrase</fullName>
    </submittedName>
</protein>
<comment type="caution">
    <text evidence="6">The sequence shown here is derived from an EMBL/GenBank/DDBJ whole genome shotgun (WGS) entry which is preliminary data.</text>
</comment>
<evidence type="ECO:0000256" key="4">
    <source>
        <dbReference type="ARBA" id="ARBA00023172"/>
    </source>
</evidence>
<dbReference type="PANTHER" id="PTHR30349:SF41">
    <property type="entry name" value="INTEGRASE_RECOMBINASE PROTEIN MJ0367-RELATED"/>
    <property type="match status" value="1"/>
</dbReference>
<organism evidence="6 7">
    <name type="scientific">Candidatus Thiodiazotropha taylori</name>
    <dbReference type="NCBI Taxonomy" id="2792791"/>
    <lineage>
        <taxon>Bacteria</taxon>
        <taxon>Pseudomonadati</taxon>
        <taxon>Pseudomonadota</taxon>
        <taxon>Gammaproteobacteria</taxon>
        <taxon>Chromatiales</taxon>
        <taxon>Sedimenticolaceae</taxon>
        <taxon>Candidatus Thiodiazotropha</taxon>
    </lineage>
</organism>
<keyword evidence="2" id="KW-0229">DNA integration</keyword>
<dbReference type="AlphaFoldDB" id="A0A9E4KB85"/>
<evidence type="ECO:0000256" key="2">
    <source>
        <dbReference type="ARBA" id="ARBA00022908"/>
    </source>
</evidence>
<evidence type="ECO:0000256" key="1">
    <source>
        <dbReference type="ARBA" id="ARBA00008857"/>
    </source>
</evidence>
<keyword evidence="4" id="KW-0233">DNA recombination</keyword>
<comment type="similarity">
    <text evidence="1">Belongs to the 'phage' integrase family.</text>
</comment>
<dbReference type="Gene3D" id="1.10.443.10">
    <property type="entry name" value="Intergrase catalytic core"/>
    <property type="match status" value="1"/>
</dbReference>
<feature type="domain" description="Tyr recombinase" evidence="5">
    <location>
        <begin position="286"/>
        <end position="491"/>
    </location>
</feature>
<dbReference type="SUPFAM" id="SSF56349">
    <property type="entry name" value="DNA breaking-rejoining enzymes"/>
    <property type="match status" value="1"/>
</dbReference>
<dbReference type="GO" id="GO:0015074">
    <property type="term" value="P:DNA integration"/>
    <property type="evidence" value="ECO:0007669"/>
    <property type="project" value="UniProtKB-KW"/>
</dbReference>
<dbReference type="InterPro" id="IPR011010">
    <property type="entry name" value="DNA_brk_join_enz"/>
</dbReference>